<dbReference type="EMBL" id="LGSR01000002">
    <property type="protein sequence ID" value="KOS22949.1"/>
    <property type="molecule type" value="Genomic_DNA"/>
</dbReference>
<protein>
    <submittedName>
        <fullName evidence="2">Ubiquinone biosynthesis O-methyltransferase</fullName>
    </submittedName>
</protein>
<keyword evidence="2" id="KW-0808">Transferase</keyword>
<dbReference type="InterPro" id="IPR025714">
    <property type="entry name" value="Methyltranfer_dom"/>
</dbReference>
<dbReference type="Proteomes" id="UP000053831">
    <property type="component" value="Unassembled WGS sequence"/>
</dbReference>
<dbReference type="OrthoDB" id="6329284at2759"/>
<comment type="caution">
    <text evidence="2">The sequence shown here is derived from an EMBL/GenBank/DDBJ whole genome shotgun (WGS) entry which is preliminary data.</text>
</comment>
<name>A0A0M9VXA2_ESCWE</name>
<keyword evidence="3" id="KW-1185">Reference proteome</keyword>
<reference evidence="2 3" key="1">
    <citation type="submission" date="2015-07" db="EMBL/GenBank/DDBJ databases">
        <title>The genome of the fungus Escovopsis weberi, a specialized disease agent of ant agriculture.</title>
        <authorList>
            <person name="de Man T.J."/>
            <person name="Stajich J.E."/>
            <person name="Kubicek C.P."/>
            <person name="Chenthamara K."/>
            <person name="Atanasova L."/>
            <person name="Druzhinina I.S."/>
            <person name="Birnbaum S."/>
            <person name="Barribeau S.M."/>
            <person name="Teiling C."/>
            <person name="Suen G."/>
            <person name="Currie C."/>
            <person name="Gerardo N.M."/>
        </authorList>
    </citation>
    <scope>NUCLEOTIDE SEQUENCE [LARGE SCALE GENOMIC DNA]</scope>
</reference>
<dbReference type="SUPFAM" id="SSF53335">
    <property type="entry name" value="S-adenosyl-L-methionine-dependent methyltransferases"/>
    <property type="match status" value="1"/>
</dbReference>
<dbReference type="Gene3D" id="3.40.50.150">
    <property type="entry name" value="Vaccinia Virus protein VP39"/>
    <property type="match status" value="1"/>
</dbReference>
<proteinExistence type="predicted"/>
<feature type="domain" description="Methyltransferase" evidence="1">
    <location>
        <begin position="51"/>
        <end position="161"/>
    </location>
</feature>
<gene>
    <name evidence="2" type="ORF">ESCO_003998</name>
</gene>
<dbReference type="AlphaFoldDB" id="A0A0M9VXA2"/>
<evidence type="ECO:0000313" key="3">
    <source>
        <dbReference type="Proteomes" id="UP000053831"/>
    </source>
</evidence>
<sequence length="292" mass="32605">MSDLSEEALSSWQVNARFWDAGVGLHGNKYWQRLQKPSLERLLGAHLQRPDARALDLATGNGLCARRMAGQGASVIATYGCDAMLEMARKHRDHHRGVREISIAKLDVTRATDFEQFVEGDEFDIVLMNMAMMDVATLEPLADAIPRLLKKDGVFVVTTLHPAFFTSTHSNTVNVSFDPRTGEQDIIRSKTIAEYLHVKPARGVAVIGQPAKQVPALEANNRDVTLICSPAKLYFHRPLHEILGTFFRRGLVLDALEEPGFTEEDGVPERLEATANFVQLPTLMSLRFRRES</sequence>
<evidence type="ECO:0000259" key="1">
    <source>
        <dbReference type="Pfam" id="PF13847"/>
    </source>
</evidence>
<organism evidence="2 3">
    <name type="scientific">Escovopsis weberi</name>
    <dbReference type="NCBI Taxonomy" id="150374"/>
    <lineage>
        <taxon>Eukaryota</taxon>
        <taxon>Fungi</taxon>
        <taxon>Dikarya</taxon>
        <taxon>Ascomycota</taxon>
        <taxon>Pezizomycotina</taxon>
        <taxon>Sordariomycetes</taxon>
        <taxon>Hypocreomycetidae</taxon>
        <taxon>Hypocreales</taxon>
        <taxon>Hypocreaceae</taxon>
        <taxon>Escovopsis</taxon>
    </lineage>
</organism>
<keyword evidence="2" id="KW-0830">Ubiquinone</keyword>
<evidence type="ECO:0000313" key="2">
    <source>
        <dbReference type="EMBL" id="KOS22949.1"/>
    </source>
</evidence>
<accession>A0A0M9VXA2</accession>
<dbReference type="CDD" id="cd02440">
    <property type="entry name" value="AdoMet_MTases"/>
    <property type="match status" value="1"/>
</dbReference>
<dbReference type="GO" id="GO:0008757">
    <property type="term" value="F:S-adenosylmethionine-dependent methyltransferase activity"/>
    <property type="evidence" value="ECO:0007669"/>
    <property type="project" value="InterPro"/>
</dbReference>
<dbReference type="Pfam" id="PF13847">
    <property type="entry name" value="Methyltransf_31"/>
    <property type="match status" value="1"/>
</dbReference>
<dbReference type="InterPro" id="IPR029063">
    <property type="entry name" value="SAM-dependent_MTases_sf"/>
</dbReference>
<keyword evidence="2" id="KW-0489">Methyltransferase</keyword>
<dbReference type="GO" id="GO:0032259">
    <property type="term" value="P:methylation"/>
    <property type="evidence" value="ECO:0007669"/>
    <property type="project" value="UniProtKB-KW"/>
</dbReference>